<name>A0A8D8ZCP6_9HEMI</name>
<sequence length="166" mass="18920">MHNTATHVKAIIIIFDKMEWKPQNCCNVFPVISLPLLPVQSSSHSPPTVHPILSCKFLQFFPLVPVVLQFSPLRSFISSPNILSQVLHLFILFHLVYIFFSSRSHLGKDMECDYMNSILPSFLYPPFLLDNLLRTISFLPSSSSSSFFPSTFSMFCTTSCPYPFSF</sequence>
<evidence type="ECO:0000313" key="2">
    <source>
        <dbReference type="EMBL" id="CAG6744505.1"/>
    </source>
</evidence>
<keyword evidence="1" id="KW-0472">Membrane</keyword>
<evidence type="ECO:0000256" key="1">
    <source>
        <dbReference type="SAM" id="Phobius"/>
    </source>
</evidence>
<accession>A0A8D8ZCP6</accession>
<organism evidence="2">
    <name type="scientific">Cacopsylla melanoneura</name>
    <dbReference type="NCBI Taxonomy" id="428564"/>
    <lineage>
        <taxon>Eukaryota</taxon>
        <taxon>Metazoa</taxon>
        <taxon>Ecdysozoa</taxon>
        <taxon>Arthropoda</taxon>
        <taxon>Hexapoda</taxon>
        <taxon>Insecta</taxon>
        <taxon>Pterygota</taxon>
        <taxon>Neoptera</taxon>
        <taxon>Paraneoptera</taxon>
        <taxon>Hemiptera</taxon>
        <taxon>Sternorrhyncha</taxon>
        <taxon>Psylloidea</taxon>
        <taxon>Psyllidae</taxon>
        <taxon>Psyllinae</taxon>
        <taxon>Cacopsylla</taxon>
    </lineage>
</organism>
<protein>
    <submittedName>
        <fullName evidence="2">Uncharacterized protein</fullName>
    </submittedName>
</protein>
<reference evidence="2" key="1">
    <citation type="submission" date="2021-05" db="EMBL/GenBank/DDBJ databases">
        <authorList>
            <person name="Alioto T."/>
            <person name="Alioto T."/>
            <person name="Gomez Garrido J."/>
        </authorList>
    </citation>
    <scope>NUCLEOTIDE SEQUENCE</scope>
</reference>
<dbReference type="AlphaFoldDB" id="A0A8D8ZCP6"/>
<proteinExistence type="predicted"/>
<dbReference type="EMBL" id="HBUF01468510">
    <property type="protein sequence ID" value="CAG6744505.1"/>
    <property type="molecule type" value="Transcribed_RNA"/>
</dbReference>
<keyword evidence="1" id="KW-0812">Transmembrane</keyword>
<feature type="transmembrane region" description="Helical" evidence="1">
    <location>
        <begin position="82"/>
        <end position="100"/>
    </location>
</feature>
<keyword evidence="1" id="KW-1133">Transmembrane helix</keyword>